<organism evidence="2 3">
    <name type="scientific">Marasmius crinis-equi</name>
    <dbReference type="NCBI Taxonomy" id="585013"/>
    <lineage>
        <taxon>Eukaryota</taxon>
        <taxon>Fungi</taxon>
        <taxon>Dikarya</taxon>
        <taxon>Basidiomycota</taxon>
        <taxon>Agaricomycotina</taxon>
        <taxon>Agaricomycetes</taxon>
        <taxon>Agaricomycetidae</taxon>
        <taxon>Agaricales</taxon>
        <taxon>Marasmiineae</taxon>
        <taxon>Marasmiaceae</taxon>
        <taxon>Marasmius</taxon>
    </lineage>
</organism>
<sequence>MSTSTSKKRARSPAPADKGGKRRIIRGGPHARDADETQETGDTKMDVDDGESLEWVLKLRHLIDFMFSIRLPSPGGISISGKGKRNPRNMMDISYDFLGKMNQIAQEACSGSLGRSLKDSQRNRLDRSLGAACVGSEVTLPEYLQQKITKAVSENCHEGELHTKFSKHFQMTIDFRKSALYGNGKAEDGRCC</sequence>
<feature type="region of interest" description="Disordered" evidence="1">
    <location>
        <begin position="1"/>
        <end position="47"/>
    </location>
</feature>
<gene>
    <name evidence="2" type="ORF">V5O48_015667</name>
</gene>
<feature type="compositionally biased region" description="Basic residues" evidence="1">
    <location>
        <begin position="1"/>
        <end position="11"/>
    </location>
</feature>
<feature type="compositionally biased region" description="Basic and acidic residues" evidence="1">
    <location>
        <begin position="30"/>
        <end position="47"/>
    </location>
</feature>
<evidence type="ECO:0000256" key="1">
    <source>
        <dbReference type="SAM" id="MobiDB-lite"/>
    </source>
</evidence>
<evidence type="ECO:0000313" key="2">
    <source>
        <dbReference type="EMBL" id="KAL0566349.1"/>
    </source>
</evidence>
<dbReference type="EMBL" id="JBAHYK010001927">
    <property type="protein sequence ID" value="KAL0566349.1"/>
    <property type="molecule type" value="Genomic_DNA"/>
</dbReference>
<proteinExistence type="predicted"/>
<protein>
    <submittedName>
        <fullName evidence="2">Uncharacterized protein</fullName>
    </submittedName>
</protein>
<comment type="caution">
    <text evidence="2">The sequence shown here is derived from an EMBL/GenBank/DDBJ whole genome shotgun (WGS) entry which is preliminary data.</text>
</comment>
<accession>A0ABR3ETW2</accession>
<keyword evidence="3" id="KW-1185">Reference proteome</keyword>
<evidence type="ECO:0000313" key="3">
    <source>
        <dbReference type="Proteomes" id="UP001465976"/>
    </source>
</evidence>
<dbReference type="Proteomes" id="UP001465976">
    <property type="component" value="Unassembled WGS sequence"/>
</dbReference>
<name>A0ABR3ETW2_9AGAR</name>
<reference evidence="2 3" key="1">
    <citation type="submission" date="2024-02" db="EMBL/GenBank/DDBJ databases">
        <title>A draft genome for the cacao thread blight pathogen Marasmius crinis-equi.</title>
        <authorList>
            <person name="Cohen S.P."/>
            <person name="Baruah I.K."/>
            <person name="Amoako-Attah I."/>
            <person name="Bukari Y."/>
            <person name="Meinhardt L.W."/>
            <person name="Bailey B.A."/>
        </authorList>
    </citation>
    <scope>NUCLEOTIDE SEQUENCE [LARGE SCALE GENOMIC DNA]</scope>
    <source>
        <strain evidence="2 3">GH-76</strain>
    </source>
</reference>